<dbReference type="CDD" id="cd00496">
    <property type="entry name" value="PheRS_alpha_core"/>
    <property type="match status" value="1"/>
</dbReference>
<dbReference type="Pfam" id="PF01409">
    <property type="entry name" value="tRNA-synt_2d"/>
    <property type="match status" value="1"/>
</dbReference>
<dbReference type="InterPro" id="IPR004188">
    <property type="entry name" value="Phe-tRNA_ligase_II_N"/>
</dbReference>
<protein>
    <recommendedName>
        <fullName evidence="13">Phenylalanine--tRNA ligase alpha subunit</fullName>
        <ecNumber evidence="13">6.1.1.20</ecNumber>
    </recommendedName>
    <alternativeName>
        <fullName evidence="13">Phenylalanyl-tRNA synthetase alpha subunit</fullName>
        <shortName evidence="13">PheRS</shortName>
    </alternativeName>
</protein>
<name>A0AAU7VNX7_9FIRM</name>
<keyword evidence="5 13" id="KW-0436">Ligase</keyword>
<keyword evidence="11 13" id="KW-0030">Aminoacyl-tRNA synthetase</keyword>
<keyword evidence="6 13" id="KW-0479">Metal-binding</keyword>
<evidence type="ECO:0000256" key="2">
    <source>
        <dbReference type="ARBA" id="ARBA00010207"/>
    </source>
</evidence>
<dbReference type="SUPFAM" id="SSF55681">
    <property type="entry name" value="Class II aaRS and biotin synthetases"/>
    <property type="match status" value="1"/>
</dbReference>
<reference evidence="15" key="1">
    <citation type="journal article" date="2013" name="Extremophiles">
        <title>Proteinivorax tanatarense gen. nov., sp. nov., an anaerobic, haloalkaliphilic, proteolytic bacterium isolated from a decaying algal bloom, and proposal of Proteinivoraceae fam. nov.</title>
        <authorList>
            <person name="Kevbrin V."/>
            <person name="Boltyanskaya Y."/>
            <person name="Zhilina T."/>
            <person name="Kolganova T."/>
            <person name="Lavrentjeva E."/>
            <person name="Kuznetsov B."/>
        </authorList>
    </citation>
    <scope>NUCLEOTIDE SEQUENCE</scope>
    <source>
        <strain evidence="15">Z-910T</strain>
    </source>
</reference>
<dbReference type="InterPro" id="IPR045864">
    <property type="entry name" value="aa-tRNA-synth_II/BPL/LPL"/>
</dbReference>
<proteinExistence type="inferred from homology"/>
<evidence type="ECO:0000256" key="9">
    <source>
        <dbReference type="ARBA" id="ARBA00022842"/>
    </source>
</evidence>
<evidence type="ECO:0000256" key="12">
    <source>
        <dbReference type="ARBA" id="ARBA00049255"/>
    </source>
</evidence>
<comment type="similarity">
    <text evidence="2 13">Belongs to the class-II aminoacyl-tRNA synthetase family. Phe-tRNA synthetase alpha subunit type 1 subfamily.</text>
</comment>
<dbReference type="Gene3D" id="3.30.930.10">
    <property type="entry name" value="Bira Bifunctional Protein, Domain 2"/>
    <property type="match status" value="1"/>
</dbReference>
<dbReference type="GO" id="GO:0140096">
    <property type="term" value="F:catalytic activity, acting on a protein"/>
    <property type="evidence" value="ECO:0007669"/>
    <property type="project" value="UniProtKB-ARBA"/>
</dbReference>
<evidence type="ECO:0000256" key="10">
    <source>
        <dbReference type="ARBA" id="ARBA00022917"/>
    </source>
</evidence>
<dbReference type="GO" id="GO:0005524">
    <property type="term" value="F:ATP binding"/>
    <property type="evidence" value="ECO:0007669"/>
    <property type="project" value="UniProtKB-UniRule"/>
</dbReference>
<dbReference type="InterPro" id="IPR004529">
    <property type="entry name" value="Phe-tRNA-synth_IIc_asu"/>
</dbReference>
<evidence type="ECO:0000256" key="13">
    <source>
        <dbReference type="HAMAP-Rule" id="MF_00281"/>
    </source>
</evidence>
<feature type="domain" description="Aminoacyl-transfer RNA synthetases class-II family profile" evidence="14">
    <location>
        <begin position="113"/>
        <end position="319"/>
    </location>
</feature>
<dbReference type="InterPro" id="IPR010978">
    <property type="entry name" value="tRNA-bd_arm"/>
</dbReference>
<evidence type="ECO:0000256" key="6">
    <source>
        <dbReference type="ARBA" id="ARBA00022723"/>
    </source>
</evidence>
<dbReference type="HAMAP" id="MF_00281">
    <property type="entry name" value="Phe_tRNA_synth_alpha1"/>
    <property type="match status" value="1"/>
</dbReference>
<organism evidence="15">
    <name type="scientific">Proteinivorax tanatarense</name>
    <dbReference type="NCBI Taxonomy" id="1260629"/>
    <lineage>
        <taxon>Bacteria</taxon>
        <taxon>Bacillati</taxon>
        <taxon>Bacillota</taxon>
        <taxon>Clostridia</taxon>
        <taxon>Eubacteriales</taxon>
        <taxon>Proteinivoracaceae</taxon>
        <taxon>Proteinivorax</taxon>
    </lineage>
</organism>
<accession>A0AAU7VNX7</accession>
<reference evidence="15" key="2">
    <citation type="submission" date="2024-06" db="EMBL/GenBank/DDBJ databases">
        <authorList>
            <person name="Petrova K.O."/>
            <person name="Toshchakov S.V."/>
            <person name="Boltjanskaja Y.V."/>
            <person name="Kevbrin V."/>
        </authorList>
    </citation>
    <scope>NUCLEOTIDE SEQUENCE</scope>
    <source>
        <strain evidence="15">Z-910T</strain>
    </source>
</reference>
<evidence type="ECO:0000256" key="11">
    <source>
        <dbReference type="ARBA" id="ARBA00023146"/>
    </source>
</evidence>
<evidence type="ECO:0000313" key="15">
    <source>
        <dbReference type="EMBL" id="XBX75662.1"/>
    </source>
</evidence>
<dbReference type="GO" id="GO:0000287">
    <property type="term" value="F:magnesium ion binding"/>
    <property type="evidence" value="ECO:0007669"/>
    <property type="project" value="UniProtKB-UniRule"/>
</dbReference>
<dbReference type="GO" id="GO:0006432">
    <property type="term" value="P:phenylalanyl-tRNA aminoacylation"/>
    <property type="evidence" value="ECO:0007669"/>
    <property type="project" value="UniProtKB-UniRule"/>
</dbReference>
<dbReference type="GO" id="GO:0016740">
    <property type="term" value="F:transferase activity"/>
    <property type="evidence" value="ECO:0007669"/>
    <property type="project" value="UniProtKB-ARBA"/>
</dbReference>
<dbReference type="PANTHER" id="PTHR11538">
    <property type="entry name" value="PHENYLALANYL-TRNA SYNTHETASE"/>
    <property type="match status" value="1"/>
</dbReference>
<dbReference type="SUPFAM" id="SSF46589">
    <property type="entry name" value="tRNA-binding arm"/>
    <property type="match status" value="1"/>
</dbReference>
<dbReference type="FunFam" id="3.30.930.10:FF:000003">
    <property type="entry name" value="Phenylalanine--tRNA ligase alpha subunit"/>
    <property type="match status" value="1"/>
</dbReference>
<dbReference type="InterPro" id="IPR006195">
    <property type="entry name" value="aa-tRNA-synth_II"/>
</dbReference>
<comment type="subcellular location">
    <subcellularLocation>
        <location evidence="1 13">Cytoplasm</location>
    </subcellularLocation>
</comment>
<dbReference type="Pfam" id="PF02912">
    <property type="entry name" value="Phe_tRNA-synt_N"/>
    <property type="match status" value="1"/>
</dbReference>
<comment type="subunit">
    <text evidence="3 13">Tetramer of two alpha and two beta subunits.</text>
</comment>
<comment type="cofactor">
    <cofactor evidence="13">
        <name>Mg(2+)</name>
        <dbReference type="ChEBI" id="CHEBI:18420"/>
    </cofactor>
    <text evidence="13">Binds 2 magnesium ions per tetramer.</text>
</comment>
<dbReference type="PROSITE" id="PS50862">
    <property type="entry name" value="AA_TRNA_LIGASE_II"/>
    <property type="match status" value="1"/>
</dbReference>
<keyword evidence="7 13" id="KW-0547">Nucleotide-binding</keyword>
<evidence type="ECO:0000256" key="7">
    <source>
        <dbReference type="ARBA" id="ARBA00022741"/>
    </source>
</evidence>
<dbReference type="AlphaFoldDB" id="A0AAU7VNX7"/>
<feature type="binding site" evidence="13">
    <location>
        <position position="255"/>
    </location>
    <ligand>
        <name>Mg(2+)</name>
        <dbReference type="ChEBI" id="CHEBI:18420"/>
        <note>shared with beta subunit</note>
    </ligand>
</feature>
<dbReference type="EC" id="6.1.1.20" evidence="13"/>
<keyword evidence="9 13" id="KW-0460">Magnesium</keyword>
<dbReference type="InterPro" id="IPR002319">
    <property type="entry name" value="Phenylalanyl-tRNA_Synthase"/>
</dbReference>
<evidence type="ECO:0000256" key="1">
    <source>
        <dbReference type="ARBA" id="ARBA00004496"/>
    </source>
</evidence>
<dbReference type="GO" id="GO:0000049">
    <property type="term" value="F:tRNA binding"/>
    <property type="evidence" value="ECO:0007669"/>
    <property type="project" value="InterPro"/>
</dbReference>
<evidence type="ECO:0000256" key="4">
    <source>
        <dbReference type="ARBA" id="ARBA00022490"/>
    </source>
</evidence>
<evidence type="ECO:0000259" key="14">
    <source>
        <dbReference type="PROSITE" id="PS50862"/>
    </source>
</evidence>
<dbReference type="GO" id="GO:0005737">
    <property type="term" value="C:cytoplasm"/>
    <property type="evidence" value="ECO:0007669"/>
    <property type="project" value="UniProtKB-SubCell"/>
</dbReference>
<sequence>MRDKLNSILKIATNEIDGANTLEQLNDLRVKYLGKKGEITAVLRQMGSLSPEERPVVGKYANEVKEQIQELVCDREKELKQKEMEQKLTQETIDITLPGVKRNIGGLNPLTIVKRKMEEVFMSMGYEIVEGPEIENEYFNFEALNLPSTHPARDMQDTFYITKEFLLRTHTSPVQIRTMLNKQGKLPVKIASPGRVFRKDDDPTHSPIFQQIEGLVIDKDITMADLKGTLLLFAQKMFGTNKKIRLRPSYFPFTEPSAEVDISCIMCEGNGCSTCSDTGWVEILGAGMVHPNVLKNAGYDPSEVKGFAFGIGIERVAMLKYGVKDIRDFYSGDIRVSKQFIGG</sequence>
<dbReference type="PANTHER" id="PTHR11538:SF41">
    <property type="entry name" value="PHENYLALANINE--TRNA LIGASE, MITOCHONDRIAL"/>
    <property type="match status" value="1"/>
</dbReference>
<evidence type="ECO:0000256" key="5">
    <source>
        <dbReference type="ARBA" id="ARBA00022598"/>
    </source>
</evidence>
<keyword evidence="10 13" id="KW-0648">Protein biosynthesis</keyword>
<dbReference type="GO" id="GO:0004826">
    <property type="term" value="F:phenylalanine-tRNA ligase activity"/>
    <property type="evidence" value="ECO:0007669"/>
    <property type="project" value="UniProtKB-UniRule"/>
</dbReference>
<evidence type="ECO:0000256" key="8">
    <source>
        <dbReference type="ARBA" id="ARBA00022840"/>
    </source>
</evidence>
<keyword evidence="4 13" id="KW-0963">Cytoplasm</keyword>
<dbReference type="EMBL" id="CP158367">
    <property type="protein sequence ID" value="XBX75662.1"/>
    <property type="molecule type" value="Genomic_DNA"/>
</dbReference>
<dbReference type="RefSeq" id="WP_350344405.1">
    <property type="nucleotide sequence ID" value="NZ_CP158367.1"/>
</dbReference>
<dbReference type="NCBIfam" id="TIGR00468">
    <property type="entry name" value="pheS"/>
    <property type="match status" value="1"/>
</dbReference>
<comment type="catalytic activity">
    <reaction evidence="12 13">
        <text>tRNA(Phe) + L-phenylalanine + ATP = L-phenylalanyl-tRNA(Phe) + AMP + diphosphate + H(+)</text>
        <dbReference type="Rhea" id="RHEA:19413"/>
        <dbReference type="Rhea" id="RHEA-COMP:9668"/>
        <dbReference type="Rhea" id="RHEA-COMP:9699"/>
        <dbReference type="ChEBI" id="CHEBI:15378"/>
        <dbReference type="ChEBI" id="CHEBI:30616"/>
        <dbReference type="ChEBI" id="CHEBI:33019"/>
        <dbReference type="ChEBI" id="CHEBI:58095"/>
        <dbReference type="ChEBI" id="CHEBI:78442"/>
        <dbReference type="ChEBI" id="CHEBI:78531"/>
        <dbReference type="ChEBI" id="CHEBI:456215"/>
        <dbReference type="EC" id="6.1.1.20"/>
    </reaction>
</comment>
<evidence type="ECO:0000256" key="3">
    <source>
        <dbReference type="ARBA" id="ARBA00011209"/>
    </source>
</evidence>
<dbReference type="InterPro" id="IPR022911">
    <property type="entry name" value="Phe_tRNA_ligase_alpha1_bac"/>
</dbReference>
<gene>
    <name evidence="13 15" type="primary">pheS</name>
    <name evidence="15" type="ORF">PRVXT_000812</name>
</gene>
<keyword evidence="8 13" id="KW-0067">ATP-binding</keyword>